<dbReference type="PROSITE" id="PS50297">
    <property type="entry name" value="ANK_REP_REGION"/>
    <property type="match status" value="3"/>
</dbReference>
<dbReference type="InterPro" id="IPR051616">
    <property type="entry name" value="Cul2-RING_E3_ligase_SR"/>
</dbReference>
<evidence type="ECO:0000313" key="2">
    <source>
        <dbReference type="EMBL" id="ARF02648.1"/>
    </source>
</evidence>
<feature type="repeat" description="ANK" evidence="1">
    <location>
        <begin position="237"/>
        <end position="269"/>
    </location>
</feature>
<dbReference type="PANTHER" id="PTHR46224:SF64">
    <property type="entry name" value="IQ MOTIF AND ANKYRIN REPEAT DOMAIN-CONTAINING PROTEIN 1"/>
    <property type="match status" value="1"/>
</dbReference>
<dbReference type="InterPro" id="IPR036770">
    <property type="entry name" value="Ankyrin_rpt-contain_sf"/>
</dbReference>
<feature type="repeat" description="ANK" evidence="1">
    <location>
        <begin position="202"/>
        <end position="234"/>
    </location>
</feature>
<protein>
    <submittedName>
        <fullName evidence="2">SWPV1-031</fullName>
    </submittedName>
</protein>
<dbReference type="Pfam" id="PF12796">
    <property type="entry name" value="Ank_2"/>
    <property type="match status" value="1"/>
</dbReference>
<dbReference type="PANTHER" id="PTHR46224">
    <property type="entry name" value="ANKYRIN REPEAT FAMILY PROTEIN"/>
    <property type="match status" value="1"/>
</dbReference>
<dbReference type="InterPro" id="IPR002110">
    <property type="entry name" value="Ankyrin_rpt"/>
</dbReference>
<proteinExistence type="predicted"/>
<reference evidence="2 3" key="1">
    <citation type="journal article" date="2017" name="BMC Genomics">
        <title>Genomic characterization of two novel pathogenic avipoxviruses isolated from pacific shearwaters (Ardenna spp.).</title>
        <authorList>
            <person name="Sarker S."/>
            <person name="Das S."/>
            <person name="Lavers J.L."/>
            <person name="Hutton I."/>
            <person name="Helbig K."/>
            <person name="Imbery J."/>
            <person name="Upton C."/>
            <person name="Raidal S.R."/>
        </authorList>
    </citation>
    <scope>NUCLEOTIDE SEQUENCE [LARGE SCALE GENOMIC DNA]</scope>
    <source>
        <strain evidence="2 3">SWPV-1</strain>
    </source>
</reference>
<accession>A0A1V0S7Q0</accession>
<dbReference type="EMBL" id="KX857216">
    <property type="protein sequence ID" value="ARF02648.1"/>
    <property type="molecule type" value="Genomic_DNA"/>
</dbReference>
<dbReference type="Gene3D" id="1.25.40.20">
    <property type="entry name" value="Ankyrin repeat-containing domain"/>
    <property type="match status" value="2"/>
</dbReference>
<sequence>MDYDKLTKLTFGIDSILCNIIDNYICSTTCTAFRIKMLLYKAIELRNDKAVEKLLSYNTDYFSIDSNGVSPLHVIAMPQNFSFIDPEYKNDSCLEFNEINNRLQKSRDSYKFQRVELLRTIIEYGTDADVSKCLTLTTNNNSIKGVKEINILEMLIDKGIKVDLQDDLGNTALHYACDYEKGLNIVRKLLASGANVNIENNSGVTPLACAVNICNEYLVNVLLDNNADPNSSSSNVLGTKVLHTAVGYGNVYIVRALLMAEADPNVGDKSGVTPLHVATADKDSYILMEMLLDNGADPNIRCANGATPLFNAMQDHYRIKLLLRYGADINIIDSYGNTPITYLRDFNNKNVNTIIVLQICLLEKEYNDEKLFPLGMVKNIDFINSNSNLKSIYKKCKSLIRYKKSRDIVTDDILELLEEDEIDKWHSSCTIS</sequence>
<evidence type="ECO:0000313" key="3">
    <source>
        <dbReference type="Proteomes" id="UP000315116"/>
    </source>
</evidence>
<dbReference type="Proteomes" id="UP000315116">
    <property type="component" value="Segment"/>
</dbReference>
<dbReference type="SUPFAM" id="SSF48403">
    <property type="entry name" value="Ankyrin repeat"/>
    <property type="match status" value="1"/>
</dbReference>
<evidence type="ECO:0000256" key="1">
    <source>
        <dbReference type="PROSITE-ProRule" id="PRU00023"/>
    </source>
</evidence>
<feature type="repeat" description="ANK" evidence="1">
    <location>
        <begin position="270"/>
        <end position="303"/>
    </location>
</feature>
<dbReference type="SMART" id="SM00248">
    <property type="entry name" value="ANK"/>
    <property type="match status" value="6"/>
</dbReference>
<dbReference type="Pfam" id="PF13857">
    <property type="entry name" value="Ank_5"/>
    <property type="match status" value="1"/>
</dbReference>
<gene>
    <name evidence="2" type="primary">SWPV1-031</name>
</gene>
<organism evidence="2 3">
    <name type="scientific">Shearwaterpox virus</name>
    <dbReference type="NCBI Taxonomy" id="1974596"/>
    <lineage>
        <taxon>Viruses</taxon>
        <taxon>Varidnaviria</taxon>
        <taxon>Bamfordvirae</taxon>
        <taxon>Nucleocytoviricota</taxon>
        <taxon>Pokkesviricetes</taxon>
        <taxon>Chitovirales</taxon>
        <taxon>Poxviridae</taxon>
        <taxon>Chordopoxvirinae</taxon>
        <taxon>Avipoxvirus</taxon>
        <taxon>Avipoxvirus canarypox</taxon>
        <taxon>Canarypox virus</taxon>
    </lineage>
</organism>
<name>A0A1V0S7Q0_CNPV</name>
<dbReference type="PROSITE" id="PS50088">
    <property type="entry name" value="ANK_REPEAT"/>
    <property type="match status" value="4"/>
</dbReference>
<keyword evidence="1" id="KW-0040">ANK repeat</keyword>
<feature type="repeat" description="ANK" evidence="1">
    <location>
        <begin position="168"/>
        <end position="201"/>
    </location>
</feature>